<feature type="signal peptide" evidence="1">
    <location>
        <begin position="1"/>
        <end position="18"/>
    </location>
</feature>
<gene>
    <name evidence="2" type="ORF">niasHT_005891</name>
</gene>
<dbReference type="Proteomes" id="UP001620626">
    <property type="component" value="Unassembled WGS sequence"/>
</dbReference>
<keyword evidence="3" id="KW-1185">Reference proteome</keyword>
<sequence>MGILLVVLLLLIVSPILFLEVIGGGSGSTLNRDEVPGAKDRAKMQKHFTKACGKLCAKDGRKNRDESNCY</sequence>
<accession>A0ABD2LXG2</accession>
<keyword evidence="1" id="KW-0732">Signal</keyword>
<protein>
    <submittedName>
        <fullName evidence="2">Uncharacterized protein</fullName>
    </submittedName>
</protein>
<proteinExistence type="predicted"/>
<evidence type="ECO:0000313" key="2">
    <source>
        <dbReference type="EMBL" id="KAL3119831.1"/>
    </source>
</evidence>
<feature type="chain" id="PRO_5044845910" evidence="1">
    <location>
        <begin position="19"/>
        <end position="70"/>
    </location>
</feature>
<comment type="caution">
    <text evidence="2">The sequence shown here is derived from an EMBL/GenBank/DDBJ whole genome shotgun (WGS) entry which is preliminary data.</text>
</comment>
<organism evidence="2 3">
    <name type="scientific">Heterodera trifolii</name>
    <dbReference type="NCBI Taxonomy" id="157864"/>
    <lineage>
        <taxon>Eukaryota</taxon>
        <taxon>Metazoa</taxon>
        <taxon>Ecdysozoa</taxon>
        <taxon>Nematoda</taxon>
        <taxon>Chromadorea</taxon>
        <taxon>Rhabditida</taxon>
        <taxon>Tylenchina</taxon>
        <taxon>Tylenchomorpha</taxon>
        <taxon>Tylenchoidea</taxon>
        <taxon>Heteroderidae</taxon>
        <taxon>Heteroderinae</taxon>
        <taxon>Heterodera</taxon>
    </lineage>
</organism>
<evidence type="ECO:0000256" key="1">
    <source>
        <dbReference type="SAM" id="SignalP"/>
    </source>
</evidence>
<name>A0ABD2LXG2_9BILA</name>
<evidence type="ECO:0000313" key="3">
    <source>
        <dbReference type="Proteomes" id="UP001620626"/>
    </source>
</evidence>
<reference evidence="2 3" key="1">
    <citation type="submission" date="2024-10" db="EMBL/GenBank/DDBJ databases">
        <authorList>
            <person name="Kim D."/>
        </authorList>
    </citation>
    <scope>NUCLEOTIDE SEQUENCE [LARGE SCALE GENOMIC DNA]</scope>
    <source>
        <strain evidence="2">BH-2024</strain>
    </source>
</reference>
<dbReference type="AlphaFoldDB" id="A0ABD2LXG2"/>
<dbReference type="EMBL" id="JBICBT010000229">
    <property type="protein sequence ID" value="KAL3119831.1"/>
    <property type="molecule type" value="Genomic_DNA"/>
</dbReference>